<evidence type="ECO:0000313" key="8">
    <source>
        <dbReference type="Proteomes" id="UP000483802"/>
    </source>
</evidence>
<dbReference type="AlphaFoldDB" id="A0A6L6X4I7"/>
<comment type="similarity">
    <text evidence="1">Belongs to the cytochrome P450 family.</text>
</comment>
<sequence>MAPPPAVEPLPLGDVDLTDLDRFTDGLSPWRMFHTLRLRDPVHWQPEAAPNSGFWALTRHQDITRVDRDPGTFTSTRFVNLEEVDDDQIALRASILELDGTRHRALRALLQKQFGHSVISGYTDFLRGLTARTLDAALPRGTFDFVTHVSADFPINVLARLLDVPPEDNKRLIAWGNRLIGNTDPDYADVLLDSADSERYRHLPFRSPAATEVFAYGRELARQRRGGTGTDLVSRLVNERPRDGVPLSPQDFDNYFLLLVVAGNETTRHAISHAALALIEHPDQLDRLRADPALIPAAVEEFLRWASPVYHFRRTATRDTELGGKQIKEGDKVVMWFASGNRDETVFPDPYAFDVTRTPNDHLTFGKSSPHLCLGNLLARTEIRIMFEELVPRIADIRLSGPVRRVRSNFVNGIKHLPVHVTTV</sequence>
<evidence type="ECO:0000256" key="1">
    <source>
        <dbReference type="ARBA" id="ARBA00010617"/>
    </source>
</evidence>
<dbReference type="EMBL" id="WPNZ01000019">
    <property type="protein sequence ID" value="MVO88763.1"/>
    <property type="molecule type" value="Genomic_DNA"/>
</dbReference>
<protein>
    <submittedName>
        <fullName evidence="7">Cytochrome P450</fullName>
    </submittedName>
</protein>
<dbReference type="InterPro" id="IPR001128">
    <property type="entry name" value="Cyt_P450"/>
</dbReference>
<dbReference type="InterPro" id="IPR036396">
    <property type="entry name" value="Cyt_P450_sf"/>
</dbReference>
<evidence type="ECO:0000256" key="2">
    <source>
        <dbReference type="ARBA" id="ARBA00022617"/>
    </source>
</evidence>
<dbReference type="SUPFAM" id="SSF48264">
    <property type="entry name" value="Cytochrome P450"/>
    <property type="match status" value="1"/>
</dbReference>
<dbReference type="Pfam" id="PF00067">
    <property type="entry name" value="p450"/>
    <property type="match status" value="1"/>
</dbReference>
<dbReference type="GO" id="GO:0036199">
    <property type="term" value="F:cholest-4-en-3-one 26-monooxygenase activity"/>
    <property type="evidence" value="ECO:0007669"/>
    <property type="project" value="TreeGrafter"/>
</dbReference>
<evidence type="ECO:0000256" key="5">
    <source>
        <dbReference type="ARBA" id="ARBA00023004"/>
    </source>
</evidence>
<dbReference type="PRINTS" id="PR00359">
    <property type="entry name" value="BP450"/>
</dbReference>
<name>A0A6L6X4I7_9ACTN</name>
<dbReference type="GO" id="GO:0008395">
    <property type="term" value="F:steroid hydroxylase activity"/>
    <property type="evidence" value="ECO:0007669"/>
    <property type="project" value="TreeGrafter"/>
</dbReference>
<dbReference type="InterPro" id="IPR002397">
    <property type="entry name" value="Cyt_P450_B"/>
</dbReference>
<keyword evidence="2" id="KW-0349">Heme</keyword>
<dbReference type="Gene3D" id="1.10.630.10">
    <property type="entry name" value="Cytochrome P450"/>
    <property type="match status" value="1"/>
</dbReference>
<evidence type="ECO:0000313" key="7">
    <source>
        <dbReference type="EMBL" id="MVO88763.1"/>
    </source>
</evidence>
<dbReference type="PANTHER" id="PTHR46696:SF4">
    <property type="entry name" value="BIOTIN BIOSYNTHESIS CYTOCHROME P450"/>
    <property type="match status" value="1"/>
</dbReference>
<gene>
    <name evidence="7" type="ORF">GPA10_29400</name>
</gene>
<dbReference type="PANTHER" id="PTHR46696">
    <property type="entry name" value="P450, PUTATIVE (EUROFUNG)-RELATED"/>
    <property type="match status" value="1"/>
</dbReference>
<keyword evidence="4" id="KW-0560">Oxidoreductase</keyword>
<dbReference type="Proteomes" id="UP000483802">
    <property type="component" value="Unassembled WGS sequence"/>
</dbReference>
<accession>A0A6L6X4I7</accession>
<dbReference type="CDD" id="cd11033">
    <property type="entry name" value="CYP142-like"/>
    <property type="match status" value="1"/>
</dbReference>
<keyword evidence="3" id="KW-0479">Metal-binding</keyword>
<keyword evidence="8" id="KW-1185">Reference proteome</keyword>
<evidence type="ECO:0000256" key="3">
    <source>
        <dbReference type="ARBA" id="ARBA00022723"/>
    </source>
</evidence>
<evidence type="ECO:0000256" key="4">
    <source>
        <dbReference type="ARBA" id="ARBA00023002"/>
    </source>
</evidence>
<dbReference type="FunFam" id="1.10.630.10:FF:000018">
    <property type="entry name" value="Cytochrome P450 monooxygenase"/>
    <property type="match status" value="1"/>
</dbReference>
<keyword evidence="5" id="KW-0408">Iron</keyword>
<dbReference type="GO" id="GO:0005506">
    <property type="term" value="F:iron ion binding"/>
    <property type="evidence" value="ECO:0007669"/>
    <property type="project" value="InterPro"/>
</dbReference>
<evidence type="ECO:0000256" key="6">
    <source>
        <dbReference type="ARBA" id="ARBA00023033"/>
    </source>
</evidence>
<dbReference type="GO" id="GO:0006707">
    <property type="term" value="P:cholesterol catabolic process"/>
    <property type="evidence" value="ECO:0007669"/>
    <property type="project" value="TreeGrafter"/>
</dbReference>
<keyword evidence="6" id="KW-0503">Monooxygenase</keyword>
<reference evidence="7 8" key="1">
    <citation type="submission" date="2019-11" db="EMBL/GenBank/DDBJ databases">
        <title>Streptomyces typhae sp. nov., a novel endophytic actinomycete isolated from the root of cattail pollen (Typha angustifolia L.).</title>
        <authorList>
            <person name="Peng C."/>
        </authorList>
    </citation>
    <scope>NUCLEOTIDE SEQUENCE [LARGE SCALE GENOMIC DNA]</scope>
    <source>
        <strain evidence="8">p1417</strain>
    </source>
</reference>
<organism evidence="7 8">
    <name type="scientific">Streptomyces typhae</name>
    <dbReference type="NCBI Taxonomy" id="2681492"/>
    <lineage>
        <taxon>Bacteria</taxon>
        <taxon>Bacillati</taxon>
        <taxon>Actinomycetota</taxon>
        <taxon>Actinomycetes</taxon>
        <taxon>Kitasatosporales</taxon>
        <taxon>Streptomycetaceae</taxon>
        <taxon>Streptomyces</taxon>
    </lineage>
</organism>
<proteinExistence type="inferred from homology"/>
<dbReference type="RefSeq" id="WP_157168145.1">
    <property type="nucleotide sequence ID" value="NZ_WPNZ01000019.1"/>
</dbReference>
<comment type="caution">
    <text evidence="7">The sequence shown here is derived from an EMBL/GenBank/DDBJ whole genome shotgun (WGS) entry which is preliminary data.</text>
</comment>
<dbReference type="GO" id="GO:0020037">
    <property type="term" value="F:heme binding"/>
    <property type="evidence" value="ECO:0007669"/>
    <property type="project" value="InterPro"/>
</dbReference>